<dbReference type="Pfam" id="PF08207">
    <property type="entry name" value="EFP_N"/>
    <property type="match status" value="1"/>
</dbReference>
<dbReference type="Proteomes" id="UP000320781">
    <property type="component" value="Unassembled WGS sequence"/>
</dbReference>
<evidence type="ECO:0000313" key="13">
    <source>
        <dbReference type="Proteomes" id="UP000320781"/>
    </source>
</evidence>
<accession>A0A523QL04</accession>
<dbReference type="InterPro" id="IPR014722">
    <property type="entry name" value="Rib_uL2_dom2"/>
</dbReference>
<dbReference type="FunFam" id="2.30.30.30:FF:000003">
    <property type="entry name" value="Elongation factor P"/>
    <property type="match status" value="1"/>
</dbReference>
<dbReference type="CDD" id="cd04470">
    <property type="entry name" value="S1_EF-P_repeat_1"/>
    <property type="match status" value="1"/>
</dbReference>
<keyword evidence="4 7" id="KW-0963">Cytoplasm</keyword>
<evidence type="ECO:0000256" key="7">
    <source>
        <dbReference type="HAMAP-Rule" id="MF_00141"/>
    </source>
</evidence>
<evidence type="ECO:0000256" key="2">
    <source>
        <dbReference type="ARBA" id="ARBA00004815"/>
    </source>
</evidence>
<name>A0A523QL04_UNCAE</name>
<evidence type="ECO:0000259" key="10">
    <source>
        <dbReference type="SMART" id="SM00841"/>
    </source>
</evidence>
<dbReference type="InterPro" id="IPR011768">
    <property type="entry name" value="Transl_elongation_fac_P"/>
</dbReference>
<dbReference type="SUPFAM" id="SSF50104">
    <property type="entry name" value="Translation proteins SH3-like domain"/>
    <property type="match status" value="1"/>
</dbReference>
<dbReference type="PIRSF" id="PIRSF005901">
    <property type="entry name" value="EF-P"/>
    <property type="match status" value="1"/>
</dbReference>
<gene>
    <name evidence="7 12" type="primary">efp</name>
    <name evidence="12" type="ORF">E3J95_01950</name>
</gene>
<dbReference type="InterPro" id="IPR008991">
    <property type="entry name" value="Translation_prot_SH3-like_sf"/>
</dbReference>
<dbReference type="FunFam" id="2.40.50.140:FF:000004">
    <property type="entry name" value="Elongation factor P"/>
    <property type="match status" value="1"/>
</dbReference>
<feature type="domain" description="Translation elongation factor P/YeiP central" evidence="11">
    <location>
        <begin position="67"/>
        <end position="121"/>
    </location>
</feature>
<evidence type="ECO:0000256" key="1">
    <source>
        <dbReference type="ARBA" id="ARBA00004496"/>
    </source>
</evidence>
<dbReference type="InterPro" id="IPR012340">
    <property type="entry name" value="NA-bd_OB-fold"/>
</dbReference>
<dbReference type="Gene3D" id="2.40.50.140">
    <property type="entry name" value="Nucleic acid-binding proteins"/>
    <property type="match status" value="2"/>
</dbReference>
<dbReference type="SMART" id="SM00841">
    <property type="entry name" value="Elong-fact-P_C"/>
    <property type="match status" value="1"/>
</dbReference>
<evidence type="ECO:0000256" key="8">
    <source>
        <dbReference type="NCBIfam" id="TIGR00038"/>
    </source>
</evidence>
<dbReference type="InterPro" id="IPR001059">
    <property type="entry name" value="Transl_elong_P/YeiP_cen"/>
</dbReference>
<keyword evidence="5 7" id="KW-0251">Elongation factor</keyword>
<dbReference type="GO" id="GO:0003746">
    <property type="term" value="F:translation elongation factor activity"/>
    <property type="evidence" value="ECO:0007669"/>
    <property type="project" value="UniProtKB-UniRule"/>
</dbReference>
<dbReference type="PANTHER" id="PTHR30053:SF12">
    <property type="entry name" value="ELONGATION FACTOR P (EF-P) FAMILY PROTEIN"/>
    <property type="match status" value="1"/>
</dbReference>
<evidence type="ECO:0000256" key="4">
    <source>
        <dbReference type="ARBA" id="ARBA00022490"/>
    </source>
</evidence>
<dbReference type="EMBL" id="SOKU01000094">
    <property type="protein sequence ID" value="TES86429.1"/>
    <property type="molecule type" value="Genomic_DNA"/>
</dbReference>
<organism evidence="12 13">
    <name type="scientific">Aerophobetes bacterium</name>
    <dbReference type="NCBI Taxonomy" id="2030807"/>
    <lineage>
        <taxon>Bacteria</taxon>
        <taxon>Candidatus Aerophobota</taxon>
    </lineage>
</organism>
<dbReference type="Pfam" id="PF01132">
    <property type="entry name" value="EFP"/>
    <property type="match status" value="1"/>
</dbReference>
<dbReference type="GO" id="GO:0005829">
    <property type="term" value="C:cytosol"/>
    <property type="evidence" value="ECO:0007669"/>
    <property type="project" value="UniProtKB-ARBA"/>
</dbReference>
<feature type="domain" description="Elongation factor P C-terminal" evidence="10">
    <location>
        <begin position="129"/>
        <end position="184"/>
    </location>
</feature>
<dbReference type="NCBIfam" id="NF001810">
    <property type="entry name" value="PRK00529.1"/>
    <property type="match status" value="1"/>
</dbReference>
<dbReference type="AlphaFoldDB" id="A0A523QL04"/>
<dbReference type="UniPathway" id="UPA00345"/>
<evidence type="ECO:0000256" key="6">
    <source>
        <dbReference type="ARBA" id="ARBA00022917"/>
    </source>
</evidence>
<proteinExistence type="inferred from homology"/>
<dbReference type="HAMAP" id="MF_00141">
    <property type="entry name" value="EF_P"/>
    <property type="match status" value="1"/>
</dbReference>
<dbReference type="Pfam" id="PF09285">
    <property type="entry name" value="Elong-fact-P_C"/>
    <property type="match status" value="1"/>
</dbReference>
<evidence type="ECO:0000256" key="9">
    <source>
        <dbReference type="RuleBase" id="RU004389"/>
    </source>
</evidence>
<comment type="similarity">
    <text evidence="3 7 9">Belongs to the elongation factor P family.</text>
</comment>
<dbReference type="SMART" id="SM01185">
    <property type="entry name" value="EFP"/>
    <property type="match status" value="1"/>
</dbReference>
<keyword evidence="6 7" id="KW-0648">Protein biosynthesis</keyword>
<evidence type="ECO:0000259" key="11">
    <source>
        <dbReference type="SMART" id="SM01185"/>
    </source>
</evidence>
<dbReference type="GO" id="GO:0043043">
    <property type="term" value="P:peptide biosynthetic process"/>
    <property type="evidence" value="ECO:0007669"/>
    <property type="project" value="InterPro"/>
</dbReference>
<dbReference type="NCBIfam" id="TIGR00038">
    <property type="entry name" value="efp"/>
    <property type="match status" value="1"/>
</dbReference>
<dbReference type="FunFam" id="2.40.50.140:FF:000009">
    <property type="entry name" value="Elongation factor P"/>
    <property type="match status" value="1"/>
</dbReference>
<evidence type="ECO:0000256" key="3">
    <source>
        <dbReference type="ARBA" id="ARBA00009479"/>
    </source>
</evidence>
<comment type="caution">
    <text evidence="12">The sequence shown here is derived from an EMBL/GenBank/DDBJ whole genome shotgun (WGS) entry which is preliminary data.</text>
</comment>
<dbReference type="InterPro" id="IPR013185">
    <property type="entry name" value="Transl_elong_KOW-like"/>
</dbReference>
<comment type="subcellular location">
    <subcellularLocation>
        <location evidence="1 7">Cytoplasm</location>
    </subcellularLocation>
</comment>
<dbReference type="InterPro" id="IPR020599">
    <property type="entry name" value="Transl_elong_fac_P/YeiP"/>
</dbReference>
<sequence length="185" mass="21240">MITANDLRQGRRVELEGVLYQVEDFQHVKRGRGGAFVRTKLKDLMTQQTIRRVFSPTDRLKDAFIEERKAQYIYQKGGIFHFMDLETYEERTIPKETLGRQVNFLKENITVTLELYEGRIVEVQLPTFVELGVKTALPGIRGDTVGSANKRVVLESGYSLQAPLFIKEGDIVRVDTRSGRYIGKK</sequence>
<reference evidence="12 13" key="1">
    <citation type="submission" date="2019-03" db="EMBL/GenBank/DDBJ databases">
        <title>Metabolic potential of uncultured bacteria and archaea associated with petroleum seepage in deep-sea sediments.</title>
        <authorList>
            <person name="Dong X."/>
            <person name="Hubert C."/>
        </authorList>
    </citation>
    <scope>NUCLEOTIDE SEQUENCE [LARGE SCALE GENOMIC DNA]</scope>
    <source>
        <strain evidence="12">E44_bin92</strain>
    </source>
</reference>
<dbReference type="PANTHER" id="PTHR30053">
    <property type="entry name" value="ELONGATION FACTOR P"/>
    <property type="match status" value="1"/>
</dbReference>
<evidence type="ECO:0000313" key="12">
    <source>
        <dbReference type="EMBL" id="TES86429.1"/>
    </source>
</evidence>
<dbReference type="SUPFAM" id="SSF50249">
    <property type="entry name" value="Nucleic acid-binding proteins"/>
    <property type="match status" value="2"/>
</dbReference>
<comment type="pathway">
    <text evidence="2 7">Protein biosynthesis; polypeptide chain elongation.</text>
</comment>
<dbReference type="Gene3D" id="2.30.30.30">
    <property type="match status" value="1"/>
</dbReference>
<protein>
    <recommendedName>
        <fullName evidence="7 8">Elongation factor P</fullName>
        <shortName evidence="7">EF-P</shortName>
    </recommendedName>
</protein>
<dbReference type="CDD" id="cd05794">
    <property type="entry name" value="S1_EF-P_repeat_2"/>
    <property type="match status" value="1"/>
</dbReference>
<dbReference type="InterPro" id="IPR015365">
    <property type="entry name" value="Elong-fact-P_C"/>
</dbReference>
<evidence type="ECO:0000256" key="5">
    <source>
        <dbReference type="ARBA" id="ARBA00022768"/>
    </source>
</evidence>
<comment type="function">
    <text evidence="7">Involved in peptide bond synthesis. Stimulates efficient translation and peptide-bond synthesis on native or reconstituted 70S ribosomes in vitro. Probably functions indirectly by altering the affinity of the ribosome for aminoacyl-tRNA, thus increasing their reactivity as acceptors for peptidyl transferase.</text>
</comment>